<dbReference type="STRING" id="1287727.SAMN05443999_105237"/>
<dbReference type="NCBIfam" id="TIGR01167">
    <property type="entry name" value="LPXTG_anchor"/>
    <property type="match status" value="1"/>
</dbReference>
<keyword evidence="1" id="KW-0472">Membrane</keyword>
<dbReference type="EMBL" id="FOAG01000005">
    <property type="protein sequence ID" value="SEL45790.1"/>
    <property type="molecule type" value="Genomic_DNA"/>
</dbReference>
<evidence type="ECO:0000313" key="3">
    <source>
        <dbReference type="Proteomes" id="UP000199582"/>
    </source>
</evidence>
<dbReference type="Proteomes" id="UP000199582">
    <property type="component" value="Unassembled WGS sequence"/>
</dbReference>
<keyword evidence="1" id="KW-0812">Transmembrane</keyword>
<name>A0A1H7QCG6_9RHOB</name>
<reference evidence="2 3" key="1">
    <citation type="submission" date="2016-10" db="EMBL/GenBank/DDBJ databases">
        <authorList>
            <person name="de Groot N.N."/>
        </authorList>
    </citation>
    <scope>NUCLEOTIDE SEQUENCE [LARGE SCALE GENOMIC DNA]</scope>
    <source>
        <strain evidence="2 3">DSM 100674</strain>
    </source>
</reference>
<keyword evidence="3" id="KW-1185">Reference proteome</keyword>
<feature type="transmembrane region" description="Helical" evidence="1">
    <location>
        <begin position="27"/>
        <end position="47"/>
    </location>
</feature>
<evidence type="ECO:0000256" key="1">
    <source>
        <dbReference type="SAM" id="Phobius"/>
    </source>
</evidence>
<keyword evidence="1" id="KW-1133">Transmembrane helix</keyword>
<protein>
    <submittedName>
        <fullName evidence="2">LPXTG-motif cell wall anchor domain-containing protein</fullName>
    </submittedName>
</protein>
<evidence type="ECO:0000313" key="2">
    <source>
        <dbReference type="EMBL" id="SEL45790.1"/>
    </source>
</evidence>
<organism evidence="2 3">
    <name type="scientific">Roseovarius azorensis</name>
    <dbReference type="NCBI Taxonomy" id="1287727"/>
    <lineage>
        <taxon>Bacteria</taxon>
        <taxon>Pseudomonadati</taxon>
        <taxon>Pseudomonadota</taxon>
        <taxon>Alphaproteobacteria</taxon>
        <taxon>Rhodobacterales</taxon>
        <taxon>Roseobacteraceae</taxon>
        <taxon>Roseovarius</taxon>
    </lineage>
</organism>
<dbReference type="AlphaFoldDB" id="A0A1H7QCG6"/>
<sequence length="52" mass="5757">MRYPIAFFLLTPTLALADPGTHLHPHGIDAIWLFVVGLIALTGGYLAGRRRR</sequence>
<gene>
    <name evidence="2" type="ORF">SAMN05443999_105237</name>
</gene>
<dbReference type="RefSeq" id="WP_139274553.1">
    <property type="nucleotide sequence ID" value="NZ_FOAG01000005.1"/>
</dbReference>
<proteinExistence type="predicted"/>
<accession>A0A1H7QCG6</accession>